<dbReference type="PROSITE" id="PS50297">
    <property type="entry name" value="ANK_REP_REGION"/>
    <property type="match status" value="1"/>
</dbReference>
<dbReference type="PANTHER" id="PTHR24198:SF165">
    <property type="entry name" value="ANKYRIN REPEAT-CONTAINING PROTEIN-RELATED"/>
    <property type="match status" value="1"/>
</dbReference>
<dbReference type="STRING" id="4795.A0A225W422"/>
<feature type="compositionally biased region" description="Basic and acidic residues" evidence="4">
    <location>
        <begin position="901"/>
        <end position="916"/>
    </location>
</feature>
<feature type="repeat" description="ANK" evidence="3">
    <location>
        <begin position="1146"/>
        <end position="1179"/>
    </location>
</feature>
<reference evidence="6" key="1">
    <citation type="submission" date="2017-03" db="EMBL/GenBank/DDBJ databases">
        <title>Phytopthora megakarya and P. palmivora, two closely related causual agents of cacao black pod achieved similar genome size and gene model numbers by different mechanisms.</title>
        <authorList>
            <person name="Ali S."/>
            <person name="Shao J."/>
            <person name="Larry D.J."/>
            <person name="Kronmiller B."/>
            <person name="Shen D."/>
            <person name="Strem M.D."/>
            <person name="Melnick R.L."/>
            <person name="Guiltinan M.J."/>
            <person name="Tyler B.M."/>
            <person name="Meinhardt L.W."/>
            <person name="Bailey B.A."/>
        </authorList>
    </citation>
    <scope>NUCLEOTIDE SEQUENCE [LARGE SCALE GENOMIC DNA]</scope>
    <source>
        <strain evidence="6">zdho120</strain>
    </source>
</reference>
<dbReference type="InterPro" id="IPR002110">
    <property type="entry name" value="Ankyrin_rpt"/>
</dbReference>
<feature type="compositionally biased region" description="Polar residues" evidence="4">
    <location>
        <begin position="927"/>
        <end position="938"/>
    </location>
</feature>
<dbReference type="Proteomes" id="UP000198211">
    <property type="component" value="Unassembled WGS sequence"/>
</dbReference>
<keyword evidence="1" id="KW-0677">Repeat</keyword>
<evidence type="ECO:0008006" key="7">
    <source>
        <dbReference type="Google" id="ProtNLM"/>
    </source>
</evidence>
<evidence type="ECO:0000313" key="6">
    <source>
        <dbReference type="Proteomes" id="UP000198211"/>
    </source>
</evidence>
<gene>
    <name evidence="5" type="ORF">PHMEG_00014552</name>
</gene>
<dbReference type="SMART" id="SM00248">
    <property type="entry name" value="ANK"/>
    <property type="match status" value="12"/>
</dbReference>
<evidence type="ECO:0000313" key="5">
    <source>
        <dbReference type="EMBL" id="OWZ12312.1"/>
    </source>
</evidence>
<feature type="region of interest" description="Disordered" evidence="4">
    <location>
        <begin position="1623"/>
        <end position="1643"/>
    </location>
</feature>
<dbReference type="Gene3D" id="1.25.40.20">
    <property type="entry name" value="Ankyrin repeat-containing domain"/>
    <property type="match status" value="3"/>
</dbReference>
<sequence length="1654" mass="180105">MAALDKALATAHTQLMQAHEELALPPAKSFQDAFLEVLRRPYETATRSKDTAKWRRSELRDFLSFYFPQYSQQPAAFSALWASLARKVAEREGDRAWASLARKVAEREGDRGTSEEVVDVTFDHLKDVLVRQYGSTRLVAKDPFPLEACVELKPDRRRSIAPFVPGSTSGADSASDEVTSMSVLREFQTEVLKKSKSWLGRWRARHLLLRWGVLEMHKRSLTSRSFRHHSSNTSSSASTSAINNRSDVSSSASSSANTSAGAAGVNIKTYDLHGLVSLKLEHVSDGETVSVGKAALTLKFQTTLAPSSNSHCTPNATSSQDIKALIIGGGETSETLGSIRDHIATFALYLELSRRDSLPSMIKVRRYIAAGAMVNMRVRIPRVSSKDARDGSRKRGHVKKPPRGMVTALQLAFLQDPRVPSFESTIALLLNAGADPRSLLYWDYATQVVFSPPSASSDKKEKSEEHQQRRRLRKRFLLLDKVESDGDENAVFSCCEAQADDGARWNLLMYFCWLGDIDSVKQLLNVTGISSTMGSKGRTSNRQLMTCLDHVNAVGDTALHIAIKSGKEPVALQLVGAALSTNAQAVHQCDARGEPVVHLALVAHQWRVADALVAAGAVDPRSYDALGNTALHLAIQLRAPVALISRLIQVYRHSAPSGGLDGIAGRRGIHDTPLSLALKSRQQEVVALLLASGASPSGSDCQWSQAFSEKREARNEEVVEEKGVIGDEDSALHVAIKAGLELAAAALIAHKADIYAIDSRGASPLALAVRYGLYALAATLVDQHQKRNNHAANKYWWVDGETGRPVVMLAFQAGQLELAALLLDCISQDKDSQCYLYPARLLPLLVQISSWLRITTSSSPRANGNVSVLSSKSSVSKRNAGGSVDGGDRNFDNRKKYRSYFARDRPKSRSDGEWRKLKNGTPHHGSAATSVSPSSENRATNKEDRDVHVFLLRGIQALVVRFLHVSDTSSVTEVIGGSIKLTPASLSTLPLVVHLPTTVTPTKSTPPRVFKDDGLITGSSLHVAASGGSSTSNLLRLLLAFLLKADASVAVKLLGHPIGSRSDTSLHAALEAGAAENALLLLYSSRDLRVRSPLVSPVCAQQLEMINLLGDSALHLACAWPHSTAMLLVVELLLQEHVDAGNWNNAGLAPLHVALCEGCDDTLIELFVRYGQDLNLWTEGNTYEGEGDDDSSEFLASSDVRPSAMTLVASCPQNPLMLALESENSEAFRALLRGGARTRALMPRARVGLLQLAVHFNVRDAELLACLLNDPELEHSAQSDVTDQWGISPRDARSKLMEIWRKERSGVDVHAARQAARLDRELKMPTSLRISVSQTSTDSVPLETAQFLRALPRPPTLSSTTLDYLREEERVTLMLVAQEARSEAQDWLAKRIGQKKILSDAHAQLQNTKKHRRSASGSSVSSSRDELEASNSEANESRHNSVQSNQHVLKELKVAVAKKFIDKHVADSVAEARLCIEREKQTIFQETGLYPGMTSASKRHTKKADGKHRSLLIRAASSTSGSILLPALSASVTSASSEEDCSTQLSDDSYGSASFWWSDRSGTCTFLSDDASLSWLSSSNSRGGTMFSDPGSVSVSSWASNGRGTMLDGDRRLSFASRSFMEGDENERYGKPPHEGTLSQTMSARERAEVFHSI</sequence>
<feature type="repeat" description="ANK" evidence="3">
    <location>
        <begin position="669"/>
        <end position="701"/>
    </location>
</feature>
<accession>A0A225W422</accession>
<feature type="region of interest" description="Disordered" evidence="4">
    <location>
        <begin position="1404"/>
        <end position="1445"/>
    </location>
</feature>
<dbReference type="EMBL" id="NBNE01001884">
    <property type="protein sequence ID" value="OWZ12312.1"/>
    <property type="molecule type" value="Genomic_DNA"/>
</dbReference>
<feature type="region of interest" description="Disordered" evidence="4">
    <location>
        <begin position="858"/>
        <end position="941"/>
    </location>
</feature>
<dbReference type="PANTHER" id="PTHR24198">
    <property type="entry name" value="ANKYRIN REPEAT AND PROTEIN KINASE DOMAIN-CONTAINING PROTEIN"/>
    <property type="match status" value="1"/>
</dbReference>
<feature type="region of interest" description="Disordered" evidence="4">
    <location>
        <begin position="222"/>
        <end position="259"/>
    </location>
</feature>
<feature type="compositionally biased region" description="Low complexity" evidence="4">
    <location>
        <begin position="231"/>
        <end position="259"/>
    </location>
</feature>
<evidence type="ECO:0000256" key="3">
    <source>
        <dbReference type="PROSITE-ProRule" id="PRU00023"/>
    </source>
</evidence>
<evidence type="ECO:0000256" key="4">
    <source>
        <dbReference type="SAM" id="MobiDB-lite"/>
    </source>
</evidence>
<keyword evidence="2 3" id="KW-0040">ANK repeat</keyword>
<proteinExistence type="predicted"/>
<comment type="caution">
    <text evidence="5">The sequence shown here is derived from an EMBL/GenBank/DDBJ whole genome shotgun (WGS) entry which is preliminary data.</text>
</comment>
<dbReference type="PROSITE" id="PS50088">
    <property type="entry name" value="ANK_REPEAT"/>
    <property type="match status" value="2"/>
</dbReference>
<dbReference type="InterPro" id="IPR036770">
    <property type="entry name" value="Ankyrin_rpt-contain_sf"/>
</dbReference>
<dbReference type="OrthoDB" id="63488at2759"/>
<organism evidence="5 6">
    <name type="scientific">Phytophthora megakarya</name>
    <dbReference type="NCBI Taxonomy" id="4795"/>
    <lineage>
        <taxon>Eukaryota</taxon>
        <taxon>Sar</taxon>
        <taxon>Stramenopiles</taxon>
        <taxon>Oomycota</taxon>
        <taxon>Peronosporomycetes</taxon>
        <taxon>Peronosporales</taxon>
        <taxon>Peronosporaceae</taxon>
        <taxon>Phytophthora</taxon>
    </lineage>
</organism>
<name>A0A225W422_9STRA</name>
<evidence type="ECO:0000256" key="1">
    <source>
        <dbReference type="ARBA" id="ARBA00022737"/>
    </source>
</evidence>
<protein>
    <recommendedName>
        <fullName evidence="7">Ankyrin repeat protein</fullName>
    </recommendedName>
</protein>
<dbReference type="SUPFAM" id="SSF48403">
    <property type="entry name" value="Ankyrin repeat"/>
    <property type="match status" value="2"/>
</dbReference>
<keyword evidence="6" id="KW-1185">Reference proteome</keyword>
<feature type="compositionally biased region" description="Low complexity" evidence="4">
    <location>
        <begin position="866"/>
        <end position="877"/>
    </location>
</feature>
<evidence type="ECO:0000256" key="2">
    <source>
        <dbReference type="ARBA" id="ARBA00023043"/>
    </source>
</evidence>